<dbReference type="InterPro" id="IPR036291">
    <property type="entry name" value="NAD(P)-bd_dom_sf"/>
</dbReference>
<feature type="domain" description="Phosphogluconate dehydrogenase (decarboxylating) C-terminal" evidence="3">
    <location>
        <begin position="145"/>
        <end position="299"/>
    </location>
</feature>
<dbReference type="PATRIC" id="fig|1185652.3.peg.2382"/>
<dbReference type="KEGG" id="sfd:USDA257_c23040"/>
<name>I3X4S8_SINF2</name>
<dbReference type="Gene3D" id="3.40.50.720">
    <property type="entry name" value="NAD(P)-binding Rossmann-like Domain"/>
    <property type="match status" value="1"/>
</dbReference>
<dbReference type="AlphaFoldDB" id="I3X4S8"/>
<accession>I3X4S8</accession>
<dbReference type="EMBL" id="CP003563">
    <property type="protein sequence ID" value="AFL50884.1"/>
    <property type="molecule type" value="Genomic_DNA"/>
</dbReference>
<dbReference type="InterPro" id="IPR031663">
    <property type="entry name" value="PGDH_C"/>
</dbReference>
<protein>
    <recommendedName>
        <fullName evidence="6">Semialdehyde dehydrogenase</fullName>
    </recommendedName>
</protein>
<dbReference type="Proteomes" id="UP000006180">
    <property type="component" value="Chromosome"/>
</dbReference>
<dbReference type="eggNOG" id="COG2085">
    <property type="taxonomic scope" value="Bacteria"/>
</dbReference>
<dbReference type="GO" id="GO:0006571">
    <property type="term" value="P:tyrosine biosynthetic process"/>
    <property type="evidence" value="ECO:0007669"/>
    <property type="project" value="TreeGrafter"/>
</dbReference>
<evidence type="ECO:0008006" key="6">
    <source>
        <dbReference type="Google" id="ProtNLM"/>
    </source>
</evidence>
<keyword evidence="1" id="KW-0560">Oxidoreductase</keyword>
<dbReference type="PANTHER" id="PTHR21363">
    <property type="entry name" value="PREPHENATE DEHYDROGENASE"/>
    <property type="match status" value="1"/>
</dbReference>
<evidence type="ECO:0000259" key="2">
    <source>
        <dbReference type="Pfam" id="PF07991"/>
    </source>
</evidence>
<evidence type="ECO:0000259" key="3">
    <source>
        <dbReference type="Pfam" id="PF16896"/>
    </source>
</evidence>
<dbReference type="HOGENOM" id="CLU_087850_0_0_5"/>
<reference evidence="4 5" key="1">
    <citation type="journal article" date="2012" name="J. Bacteriol.">
        <title>Complete genome sequence of the broad-host-range strain Sinorhizobium fredii USDA257.</title>
        <authorList>
            <person name="Schuldes J."/>
            <person name="Rodriguez Orbegoso M."/>
            <person name="Schmeisser C."/>
            <person name="Krishnan H.B."/>
            <person name="Daniel R."/>
            <person name="Streit W.R."/>
        </authorList>
    </citation>
    <scope>NUCLEOTIDE SEQUENCE [LARGE SCALE GENOMIC DNA]</scope>
    <source>
        <strain evidence="4 5">USDA 257</strain>
    </source>
</reference>
<evidence type="ECO:0000256" key="1">
    <source>
        <dbReference type="ARBA" id="ARBA00023002"/>
    </source>
</evidence>
<dbReference type="STRING" id="1185652.USDA257_c23040"/>
<dbReference type="Pfam" id="PF16896">
    <property type="entry name" value="PGDH_C"/>
    <property type="match status" value="1"/>
</dbReference>
<dbReference type="GO" id="GO:0070403">
    <property type="term" value="F:NAD+ binding"/>
    <property type="evidence" value="ECO:0007669"/>
    <property type="project" value="TreeGrafter"/>
</dbReference>
<dbReference type="SUPFAM" id="SSF51735">
    <property type="entry name" value="NAD(P)-binding Rossmann-fold domains"/>
    <property type="match status" value="1"/>
</dbReference>
<evidence type="ECO:0000313" key="4">
    <source>
        <dbReference type="EMBL" id="AFL50884.1"/>
    </source>
</evidence>
<dbReference type="Gene3D" id="1.10.3640.10">
    <property type="entry name" value="Semialdehyde dehydrogenase-like, C-terminal"/>
    <property type="match status" value="1"/>
</dbReference>
<dbReference type="InterPro" id="IPR037161">
    <property type="entry name" value="Semialdehyde_DH-like_C"/>
</dbReference>
<evidence type="ECO:0000313" key="5">
    <source>
        <dbReference type="Proteomes" id="UP000006180"/>
    </source>
</evidence>
<gene>
    <name evidence="4" type="ORF">USDA257_c23040</name>
</gene>
<dbReference type="Pfam" id="PF07991">
    <property type="entry name" value="KARI_N"/>
    <property type="match status" value="1"/>
</dbReference>
<feature type="domain" description="KARI N-terminal Rossmann" evidence="2">
    <location>
        <begin position="24"/>
        <end position="112"/>
    </location>
</feature>
<dbReference type="InterPro" id="IPR050812">
    <property type="entry name" value="Preph/Arog_dehydrog"/>
</dbReference>
<sequence>MLIYSLTHHTSSSIASVIDMREMQMTSIALLGAGGKMGCRLAKNLKHSHFDVRHVEVSETGKARLAKELGLETVSIDTALEGAEVVILAVPDTVIGKVAAGIVDKLRPGTMMIVLDAAAPFAGHLPRRDDLTYFVTHPCHPPIFNDETELAARKDHFGGVAAKQHIVSALMQGPEADYAKGEEIAKIIWAPVMRSHRVTVEQMALLEPGLSETVCASLLVVMREAMDECVARGVPKEAARDFLLGHMNVLGAVIFEEVEGVFSDACNKAIEFGKPMLMRDDWKRVFEPQEIADSIRRIT</sequence>
<proteinExistence type="predicted"/>
<dbReference type="GO" id="GO:0008977">
    <property type="term" value="F:prephenate dehydrogenase (NAD+) activity"/>
    <property type="evidence" value="ECO:0007669"/>
    <property type="project" value="TreeGrafter"/>
</dbReference>
<dbReference type="InterPro" id="IPR013116">
    <property type="entry name" value="KARI_N"/>
</dbReference>
<organism evidence="4 5">
    <name type="scientific">Sinorhizobium fredii (strain USDA 257)</name>
    <dbReference type="NCBI Taxonomy" id="1185652"/>
    <lineage>
        <taxon>Bacteria</taxon>
        <taxon>Pseudomonadati</taxon>
        <taxon>Pseudomonadota</taxon>
        <taxon>Alphaproteobacteria</taxon>
        <taxon>Hyphomicrobiales</taxon>
        <taxon>Rhizobiaceae</taxon>
        <taxon>Sinorhizobium/Ensifer group</taxon>
        <taxon>Sinorhizobium</taxon>
    </lineage>
</organism>
<dbReference type="PANTHER" id="PTHR21363:SF0">
    <property type="entry name" value="PREPHENATE DEHYDROGENASE [NADP(+)]"/>
    <property type="match status" value="1"/>
</dbReference>